<dbReference type="EMBL" id="AAOW01000004">
    <property type="protein sequence ID" value="EAR62134.1"/>
    <property type="molecule type" value="Genomic_DNA"/>
</dbReference>
<dbReference type="InterPro" id="IPR027417">
    <property type="entry name" value="P-loop_NTPase"/>
</dbReference>
<dbReference type="AlphaFoldDB" id="A0A7U8C980"/>
<keyword evidence="15" id="KW-1185">Reference proteome</keyword>
<evidence type="ECO:0000256" key="5">
    <source>
        <dbReference type="ARBA" id="ARBA00022516"/>
    </source>
</evidence>
<evidence type="ECO:0000256" key="6">
    <source>
        <dbReference type="ARBA" id="ARBA00022556"/>
    </source>
</evidence>
<keyword evidence="9 13" id="KW-0418">Kinase</keyword>
<dbReference type="Proteomes" id="UP000002171">
    <property type="component" value="Unassembled WGS sequence"/>
</dbReference>
<evidence type="ECO:0000256" key="10">
    <source>
        <dbReference type="ARBA" id="ARBA00022840"/>
    </source>
</evidence>
<dbReference type="GO" id="GO:0005524">
    <property type="term" value="F:ATP binding"/>
    <property type="evidence" value="ECO:0007669"/>
    <property type="project" value="UniProtKB-UniRule"/>
</dbReference>
<feature type="binding site" evidence="13">
    <location>
        <begin position="54"/>
        <end position="61"/>
    </location>
    <ligand>
        <name>ATP</name>
        <dbReference type="ChEBI" id="CHEBI:30616"/>
    </ligand>
</feature>
<evidence type="ECO:0000313" key="14">
    <source>
        <dbReference type="EMBL" id="EAR62134.1"/>
    </source>
</evidence>
<protein>
    <recommendedName>
        <fullName evidence="4 13">Tetraacyldisaccharide 4'-kinase</fullName>
        <ecNumber evidence="3 13">2.7.1.130</ecNumber>
    </recommendedName>
    <alternativeName>
        <fullName evidence="12 13">Lipid A 4'-kinase</fullName>
    </alternativeName>
</protein>
<evidence type="ECO:0000256" key="3">
    <source>
        <dbReference type="ARBA" id="ARBA00012071"/>
    </source>
</evidence>
<dbReference type="UniPathway" id="UPA00359">
    <property type="reaction ID" value="UER00482"/>
</dbReference>
<dbReference type="GO" id="GO:0005886">
    <property type="term" value="C:plasma membrane"/>
    <property type="evidence" value="ECO:0007669"/>
    <property type="project" value="TreeGrafter"/>
</dbReference>
<dbReference type="GO" id="GO:0009245">
    <property type="term" value="P:lipid A biosynthetic process"/>
    <property type="evidence" value="ECO:0007669"/>
    <property type="project" value="UniProtKB-UniRule"/>
</dbReference>
<evidence type="ECO:0000256" key="13">
    <source>
        <dbReference type="HAMAP-Rule" id="MF_00409"/>
    </source>
</evidence>
<name>A0A7U8C980_NEPCE</name>
<evidence type="ECO:0000256" key="7">
    <source>
        <dbReference type="ARBA" id="ARBA00022679"/>
    </source>
</evidence>
<dbReference type="OrthoDB" id="9766423at2"/>
<dbReference type="EC" id="2.7.1.130" evidence="3 13"/>
<comment type="similarity">
    <text evidence="13">Belongs to the LpxK family.</text>
</comment>
<comment type="function">
    <text evidence="1 13">Transfers the gamma-phosphate of ATP to the 4'-position of a tetraacyldisaccharide 1-phosphate intermediate (termed DS-1-P) to form tetraacyldisaccharide 1,4'-bis-phosphate (lipid IVA).</text>
</comment>
<keyword evidence="6 13" id="KW-0441">Lipid A biosynthesis</keyword>
<comment type="pathway">
    <text evidence="2 13">Glycolipid biosynthesis; lipid IV(A) biosynthesis; lipid IV(A) from (3R)-3-hydroxytetradecanoyl-[acyl-carrier-protein] and UDP-N-acetyl-alpha-D-glucosamine: step 6/6.</text>
</comment>
<dbReference type="GO" id="GO:0009029">
    <property type="term" value="F:lipid-A 4'-kinase activity"/>
    <property type="evidence" value="ECO:0007669"/>
    <property type="project" value="UniProtKB-UniRule"/>
</dbReference>
<keyword evidence="7 13" id="KW-0808">Transferase</keyword>
<evidence type="ECO:0000256" key="11">
    <source>
        <dbReference type="ARBA" id="ARBA00023098"/>
    </source>
</evidence>
<proteinExistence type="inferred from homology"/>
<organism evidence="14 15">
    <name type="scientific">Neptuniibacter caesariensis</name>
    <dbReference type="NCBI Taxonomy" id="207954"/>
    <lineage>
        <taxon>Bacteria</taxon>
        <taxon>Pseudomonadati</taxon>
        <taxon>Pseudomonadota</taxon>
        <taxon>Gammaproteobacteria</taxon>
        <taxon>Oceanospirillales</taxon>
        <taxon>Oceanospirillaceae</taxon>
        <taxon>Neptuniibacter</taxon>
    </lineage>
</organism>
<dbReference type="HAMAP" id="MF_00409">
    <property type="entry name" value="LpxK"/>
    <property type="match status" value="1"/>
</dbReference>
<keyword evidence="10 13" id="KW-0067">ATP-binding</keyword>
<accession>A0A7U8C980</accession>
<reference evidence="14 15" key="1">
    <citation type="submission" date="2006-02" db="EMBL/GenBank/DDBJ databases">
        <authorList>
            <person name="Pinhassi J."/>
            <person name="Pedros-Alio C."/>
            <person name="Ferriera S."/>
            <person name="Johnson J."/>
            <person name="Kravitz S."/>
            <person name="Halpern A."/>
            <person name="Remington K."/>
            <person name="Beeson K."/>
            <person name="Tran B."/>
            <person name="Rogers Y.-H."/>
            <person name="Friedman R."/>
            <person name="Venter J.C."/>
        </authorList>
    </citation>
    <scope>NUCLEOTIDE SEQUENCE [LARGE SCALE GENOMIC DNA]</scope>
    <source>
        <strain evidence="14 15">MED92</strain>
    </source>
</reference>
<evidence type="ECO:0000256" key="8">
    <source>
        <dbReference type="ARBA" id="ARBA00022741"/>
    </source>
</evidence>
<dbReference type="GO" id="GO:0009244">
    <property type="term" value="P:lipopolysaccharide core region biosynthetic process"/>
    <property type="evidence" value="ECO:0007669"/>
    <property type="project" value="TreeGrafter"/>
</dbReference>
<evidence type="ECO:0000256" key="1">
    <source>
        <dbReference type="ARBA" id="ARBA00002274"/>
    </source>
</evidence>
<dbReference type="Pfam" id="PF02606">
    <property type="entry name" value="LpxK"/>
    <property type="match status" value="1"/>
</dbReference>
<evidence type="ECO:0000256" key="2">
    <source>
        <dbReference type="ARBA" id="ARBA00004870"/>
    </source>
</evidence>
<gene>
    <name evidence="13" type="primary">lpxK</name>
    <name evidence="14" type="ORF">MED92_10524</name>
</gene>
<dbReference type="PANTHER" id="PTHR42724">
    <property type="entry name" value="TETRAACYLDISACCHARIDE 4'-KINASE"/>
    <property type="match status" value="1"/>
</dbReference>
<dbReference type="NCBIfam" id="TIGR00682">
    <property type="entry name" value="lpxK"/>
    <property type="match status" value="1"/>
</dbReference>
<keyword evidence="5 13" id="KW-0444">Lipid biosynthesis</keyword>
<sequence>MSWLEQRWYSDKPGPWLLKPLTCIYRFLSEKKKLKDQQRQWHAPVPVIIVGNISVGGTGKTPFTVFLVDLLRSKGYAPGIISRGYKSKAPEYPFDVSKARFAEEAGDEPFMLHQRCECPVVIDPDRTSAAQYLLEQYKCDVIISDDGLQHYKLGRDIEIAVIDGVRGLGNKELLPCGPLRELPSRLNDVDYIVANGRLADLNLEAKQHLMQLEPYQFKAIGSDESVSVTDWVKRKVHAVAGIGNPQRFFETLNQDLGIETVDHPKPDHHQYTIEDFEFADKLPVVMTEKDAVKAAQMNLDDAWYLKVHAKLDEDFASDLLQQLQRTKKV</sequence>
<evidence type="ECO:0000256" key="12">
    <source>
        <dbReference type="ARBA" id="ARBA00029757"/>
    </source>
</evidence>
<dbReference type="InterPro" id="IPR003758">
    <property type="entry name" value="LpxK"/>
</dbReference>
<keyword evidence="11 13" id="KW-0443">Lipid metabolism</keyword>
<evidence type="ECO:0000256" key="9">
    <source>
        <dbReference type="ARBA" id="ARBA00022777"/>
    </source>
</evidence>
<comment type="caution">
    <text evidence="14">The sequence shown here is derived from an EMBL/GenBank/DDBJ whole genome shotgun (WGS) entry which is preliminary data.</text>
</comment>
<keyword evidence="8 13" id="KW-0547">Nucleotide-binding</keyword>
<comment type="catalytic activity">
    <reaction evidence="13">
        <text>a lipid A disaccharide + ATP = a lipid IVA + ADP + H(+)</text>
        <dbReference type="Rhea" id="RHEA:67840"/>
        <dbReference type="ChEBI" id="CHEBI:15378"/>
        <dbReference type="ChEBI" id="CHEBI:30616"/>
        <dbReference type="ChEBI" id="CHEBI:176343"/>
        <dbReference type="ChEBI" id="CHEBI:176425"/>
        <dbReference type="ChEBI" id="CHEBI:456216"/>
        <dbReference type="EC" id="2.7.1.130"/>
    </reaction>
</comment>
<dbReference type="SUPFAM" id="SSF52540">
    <property type="entry name" value="P-loop containing nucleoside triphosphate hydrolases"/>
    <property type="match status" value="1"/>
</dbReference>
<dbReference type="PANTHER" id="PTHR42724:SF1">
    <property type="entry name" value="TETRAACYLDISACCHARIDE 4'-KINASE, MITOCHONDRIAL-RELATED"/>
    <property type="match status" value="1"/>
</dbReference>
<dbReference type="RefSeq" id="WP_007019771.1">
    <property type="nucleotide sequence ID" value="NZ_CH724125.1"/>
</dbReference>
<evidence type="ECO:0000256" key="4">
    <source>
        <dbReference type="ARBA" id="ARBA00016436"/>
    </source>
</evidence>
<evidence type="ECO:0000313" key="15">
    <source>
        <dbReference type="Proteomes" id="UP000002171"/>
    </source>
</evidence>